<evidence type="ECO:0000313" key="1">
    <source>
        <dbReference type="EMBL" id="CAL0324791.1"/>
    </source>
</evidence>
<proteinExistence type="predicted"/>
<dbReference type="Proteomes" id="UP001497480">
    <property type="component" value="Unassembled WGS sequence"/>
</dbReference>
<sequence>MSEGRSKRVKQTVEIFNSYRQLVLISSGTFGTLSKPLCPTPPNVTVCSL</sequence>
<comment type="caution">
    <text evidence="1">The sequence shown here is derived from an EMBL/GenBank/DDBJ whole genome shotgun (WGS) entry which is preliminary data.</text>
</comment>
<name>A0AAV1XT59_LUPLU</name>
<dbReference type="EMBL" id="CAXHTB010000018">
    <property type="protein sequence ID" value="CAL0324791.1"/>
    <property type="molecule type" value="Genomic_DNA"/>
</dbReference>
<gene>
    <name evidence="1" type="ORF">LLUT_LOCUS25851</name>
</gene>
<organism evidence="1 2">
    <name type="scientific">Lupinus luteus</name>
    <name type="common">European yellow lupine</name>
    <dbReference type="NCBI Taxonomy" id="3873"/>
    <lineage>
        <taxon>Eukaryota</taxon>
        <taxon>Viridiplantae</taxon>
        <taxon>Streptophyta</taxon>
        <taxon>Embryophyta</taxon>
        <taxon>Tracheophyta</taxon>
        <taxon>Spermatophyta</taxon>
        <taxon>Magnoliopsida</taxon>
        <taxon>eudicotyledons</taxon>
        <taxon>Gunneridae</taxon>
        <taxon>Pentapetalae</taxon>
        <taxon>rosids</taxon>
        <taxon>fabids</taxon>
        <taxon>Fabales</taxon>
        <taxon>Fabaceae</taxon>
        <taxon>Papilionoideae</taxon>
        <taxon>50 kb inversion clade</taxon>
        <taxon>genistoids sensu lato</taxon>
        <taxon>core genistoids</taxon>
        <taxon>Genisteae</taxon>
        <taxon>Lupinus</taxon>
    </lineage>
</organism>
<accession>A0AAV1XT59</accession>
<keyword evidence="2" id="KW-1185">Reference proteome</keyword>
<reference evidence="1 2" key="1">
    <citation type="submission" date="2024-03" db="EMBL/GenBank/DDBJ databases">
        <authorList>
            <person name="Martinez-Hernandez J."/>
        </authorList>
    </citation>
    <scope>NUCLEOTIDE SEQUENCE [LARGE SCALE GENOMIC DNA]</scope>
</reference>
<protein>
    <submittedName>
        <fullName evidence="1">Uncharacterized protein</fullName>
    </submittedName>
</protein>
<dbReference type="AlphaFoldDB" id="A0AAV1XT59"/>
<evidence type="ECO:0000313" key="2">
    <source>
        <dbReference type="Proteomes" id="UP001497480"/>
    </source>
</evidence>